<dbReference type="SUPFAM" id="SSF52540">
    <property type="entry name" value="P-loop containing nucleoside triphosphate hydrolases"/>
    <property type="match status" value="1"/>
</dbReference>
<dbReference type="InterPro" id="IPR027417">
    <property type="entry name" value="P-loop_NTPase"/>
</dbReference>
<evidence type="ECO:0000313" key="5">
    <source>
        <dbReference type="EMBL" id="XBP69215.1"/>
    </source>
</evidence>
<evidence type="ECO:0000256" key="2">
    <source>
        <dbReference type="ARBA" id="ARBA00022741"/>
    </source>
</evidence>
<dbReference type="InterPro" id="IPR003439">
    <property type="entry name" value="ABC_transporter-like_ATP-bd"/>
</dbReference>
<keyword evidence="1" id="KW-0472">Membrane</keyword>
<keyword evidence="1" id="KW-1003">Cell membrane</keyword>
<evidence type="ECO:0000256" key="3">
    <source>
        <dbReference type="ARBA" id="ARBA00022840"/>
    </source>
</evidence>
<sequence>MIRTRQLAYRYPKGPALAFPDVDVPQGGVLLLAGPSGSGKSTWLALAAGLVGATAGQIDVAGQSLGADGTALKQGAALDAWRARTIGFLPQRLHLSTALTVHDNLAMAQWAAGQAQNDKLITEALEALGVQDLALRKPAQLSGGQAQRVALARAVLLQPQVILADEPTASLDDEAAAASLALLQSTARWEGATLVIATHDARVARFFAENPSKKGLLRIVLGRKKL</sequence>
<organism evidence="5">
    <name type="scientific">Polaromonas hydrogenivorans</name>
    <dbReference type="NCBI Taxonomy" id="335476"/>
    <lineage>
        <taxon>Bacteria</taxon>
        <taxon>Pseudomonadati</taxon>
        <taxon>Pseudomonadota</taxon>
        <taxon>Betaproteobacteria</taxon>
        <taxon>Burkholderiales</taxon>
        <taxon>Comamonadaceae</taxon>
        <taxon>Polaromonas</taxon>
    </lineage>
</organism>
<dbReference type="SMART" id="SM00382">
    <property type="entry name" value="AAA"/>
    <property type="match status" value="1"/>
</dbReference>
<dbReference type="Pfam" id="PF00005">
    <property type="entry name" value="ABC_tran"/>
    <property type="match status" value="1"/>
</dbReference>
<dbReference type="PROSITE" id="PS50893">
    <property type="entry name" value="ABC_TRANSPORTER_2"/>
    <property type="match status" value="1"/>
</dbReference>
<dbReference type="InterPro" id="IPR017871">
    <property type="entry name" value="ABC_transporter-like_CS"/>
</dbReference>
<keyword evidence="2" id="KW-0547">Nucleotide-binding</keyword>
<dbReference type="GO" id="GO:0016887">
    <property type="term" value="F:ATP hydrolysis activity"/>
    <property type="evidence" value="ECO:0007669"/>
    <property type="project" value="InterPro"/>
</dbReference>
<feature type="domain" description="ABC transporter" evidence="4">
    <location>
        <begin position="2"/>
        <end position="219"/>
    </location>
</feature>
<reference evidence="5" key="1">
    <citation type="submission" date="2024-05" db="EMBL/GenBank/DDBJ databases">
        <authorList>
            <person name="Bunk B."/>
            <person name="Swiderski J."/>
            <person name="Sproer C."/>
            <person name="Thiel V."/>
        </authorList>
    </citation>
    <scope>NUCLEOTIDE SEQUENCE</scope>
    <source>
        <strain evidence="5">DSM 17735</strain>
    </source>
</reference>
<proteinExistence type="predicted"/>
<dbReference type="GO" id="GO:0005886">
    <property type="term" value="C:plasma membrane"/>
    <property type="evidence" value="ECO:0007669"/>
    <property type="project" value="TreeGrafter"/>
</dbReference>
<evidence type="ECO:0000259" key="4">
    <source>
        <dbReference type="PROSITE" id="PS50893"/>
    </source>
</evidence>
<dbReference type="GO" id="GO:0022857">
    <property type="term" value="F:transmembrane transporter activity"/>
    <property type="evidence" value="ECO:0007669"/>
    <property type="project" value="TreeGrafter"/>
</dbReference>
<dbReference type="GO" id="GO:0005524">
    <property type="term" value="F:ATP binding"/>
    <property type="evidence" value="ECO:0007669"/>
    <property type="project" value="UniProtKB-KW"/>
</dbReference>
<dbReference type="EMBL" id="CP157675">
    <property type="protein sequence ID" value="XBP69215.1"/>
    <property type="molecule type" value="Genomic_DNA"/>
</dbReference>
<dbReference type="RefSeq" id="WP_349277659.1">
    <property type="nucleotide sequence ID" value="NZ_CBCSCU010000003.1"/>
</dbReference>
<protein>
    <submittedName>
        <fullName evidence="5">ATP-binding cassette domain-containing protein</fullName>
    </submittedName>
</protein>
<dbReference type="PANTHER" id="PTHR24220">
    <property type="entry name" value="IMPORT ATP-BINDING PROTEIN"/>
    <property type="match status" value="1"/>
</dbReference>
<accession>A0AAU7LNP3</accession>
<keyword evidence="3 5" id="KW-0067">ATP-binding</keyword>
<dbReference type="PROSITE" id="PS00211">
    <property type="entry name" value="ABC_TRANSPORTER_1"/>
    <property type="match status" value="1"/>
</dbReference>
<dbReference type="AlphaFoldDB" id="A0AAU7LNP3"/>
<gene>
    <name evidence="5" type="ORF">ABLV49_15070</name>
</gene>
<dbReference type="InterPro" id="IPR015854">
    <property type="entry name" value="ABC_transpr_LolD-like"/>
</dbReference>
<evidence type="ECO:0000256" key="1">
    <source>
        <dbReference type="ARBA" id="ARBA00022475"/>
    </source>
</evidence>
<dbReference type="InterPro" id="IPR003593">
    <property type="entry name" value="AAA+_ATPase"/>
</dbReference>
<dbReference type="Gene3D" id="3.40.50.300">
    <property type="entry name" value="P-loop containing nucleotide triphosphate hydrolases"/>
    <property type="match status" value="1"/>
</dbReference>
<name>A0AAU7LNP3_9BURK</name>